<dbReference type="Pfam" id="PF12833">
    <property type="entry name" value="HTH_18"/>
    <property type="match status" value="1"/>
</dbReference>
<organism evidence="5 6">
    <name type="scientific">Chitinophaga varians</name>
    <dbReference type="NCBI Taxonomy" id="2202339"/>
    <lineage>
        <taxon>Bacteria</taxon>
        <taxon>Pseudomonadati</taxon>
        <taxon>Bacteroidota</taxon>
        <taxon>Chitinophagia</taxon>
        <taxon>Chitinophagales</taxon>
        <taxon>Chitinophagaceae</taxon>
        <taxon>Chitinophaga</taxon>
    </lineage>
</organism>
<name>A0A847S2J6_9BACT</name>
<dbReference type="Gene3D" id="1.10.10.60">
    <property type="entry name" value="Homeodomain-like"/>
    <property type="match status" value="1"/>
</dbReference>
<evidence type="ECO:0000256" key="2">
    <source>
        <dbReference type="ARBA" id="ARBA00023125"/>
    </source>
</evidence>
<dbReference type="PANTHER" id="PTHR43280">
    <property type="entry name" value="ARAC-FAMILY TRANSCRIPTIONAL REGULATOR"/>
    <property type="match status" value="1"/>
</dbReference>
<keyword evidence="6" id="KW-1185">Reference proteome</keyword>
<sequence>MKAKEQFPVLDIRAFQGDQQDACHFLYHEIRGERLIEKPHKHDFFVFLLIEKGSGTHSIDFIDYDVAPYQIHLLFPDQVHKWEFSKKMVAYQLMITRPFFETFSNTLQFPFAVYQHHPVIDLTAESFHKLFYEFRAIQQELGQSTVSWEIIHLRSRLIAQLVTLEAERKFDDLLVYRAKPALQQYHALIDQHYKTQKSVAFYASQLNISPNYLNILCKRHLQLSAMFLIQHRVILEAKRQIQASGKSIKEVAFNLGFNDLSYFSNFFKSQTGISPRQFRDQL</sequence>
<dbReference type="GO" id="GO:0003700">
    <property type="term" value="F:DNA-binding transcription factor activity"/>
    <property type="evidence" value="ECO:0007669"/>
    <property type="project" value="InterPro"/>
</dbReference>
<dbReference type="PRINTS" id="PR00032">
    <property type="entry name" value="HTHARAC"/>
</dbReference>
<dbReference type="EMBL" id="JABAIA010000002">
    <property type="protein sequence ID" value="NLR67077.1"/>
    <property type="molecule type" value="Genomic_DNA"/>
</dbReference>
<feature type="domain" description="HTH araC/xylS-type" evidence="4">
    <location>
        <begin position="183"/>
        <end position="281"/>
    </location>
</feature>
<dbReference type="InterPro" id="IPR037923">
    <property type="entry name" value="HTH-like"/>
</dbReference>
<dbReference type="Pfam" id="PF02311">
    <property type="entry name" value="AraC_binding"/>
    <property type="match status" value="1"/>
</dbReference>
<gene>
    <name evidence="5" type="ORF">HGH92_22405</name>
</gene>
<dbReference type="SUPFAM" id="SSF46689">
    <property type="entry name" value="Homeodomain-like"/>
    <property type="match status" value="1"/>
</dbReference>
<evidence type="ECO:0000256" key="3">
    <source>
        <dbReference type="ARBA" id="ARBA00023163"/>
    </source>
</evidence>
<comment type="caution">
    <text evidence="5">The sequence shown here is derived from an EMBL/GenBank/DDBJ whole genome shotgun (WGS) entry which is preliminary data.</text>
</comment>
<evidence type="ECO:0000313" key="6">
    <source>
        <dbReference type="Proteomes" id="UP000570474"/>
    </source>
</evidence>
<keyword evidence="1" id="KW-0805">Transcription regulation</keyword>
<dbReference type="InterPro" id="IPR020449">
    <property type="entry name" value="Tscrpt_reg_AraC-type_HTH"/>
</dbReference>
<evidence type="ECO:0000259" key="4">
    <source>
        <dbReference type="PROSITE" id="PS01124"/>
    </source>
</evidence>
<dbReference type="RefSeq" id="WP_168872967.1">
    <property type="nucleotide sequence ID" value="NZ_JABAIA010000002.1"/>
</dbReference>
<dbReference type="PANTHER" id="PTHR43280:SF32">
    <property type="entry name" value="TRANSCRIPTIONAL REGULATORY PROTEIN"/>
    <property type="match status" value="1"/>
</dbReference>
<accession>A0A847S2J6</accession>
<protein>
    <submittedName>
        <fullName evidence="5">Helix-turn-helix domain-containing protein</fullName>
    </submittedName>
</protein>
<keyword evidence="2" id="KW-0238">DNA-binding</keyword>
<dbReference type="AlphaFoldDB" id="A0A847S2J6"/>
<keyword evidence="3" id="KW-0804">Transcription</keyword>
<dbReference type="InterPro" id="IPR009057">
    <property type="entry name" value="Homeodomain-like_sf"/>
</dbReference>
<reference evidence="5 6" key="1">
    <citation type="submission" date="2020-04" db="EMBL/GenBank/DDBJ databases">
        <authorList>
            <person name="Yin C."/>
        </authorList>
    </citation>
    <scope>NUCLEOTIDE SEQUENCE [LARGE SCALE GENOMIC DNA]</scope>
    <source>
        <strain evidence="5 6">Ae27</strain>
    </source>
</reference>
<proteinExistence type="predicted"/>
<dbReference type="InterPro" id="IPR003313">
    <property type="entry name" value="AraC-bd"/>
</dbReference>
<evidence type="ECO:0000313" key="5">
    <source>
        <dbReference type="EMBL" id="NLR67077.1"/>
    </source>
</evidence>
<dbReference type="InterPro" id="IPR018060">
    <property type="entry name" value="HTH_AraC"/>
</dbReference>
<dbReference type="PROSITE" id="PS01124">
    <property type="entry name" value="HTH_ARAC_FAMILY_2"/>
    <property type="match status" value="1"/>
</dbReference>
<dbReference type="Proteomes" id="UP000570474">
    <property type="component" value="Unassembled WGS sequence"/>
</dbReference>
<evidence type="ECO:0000256" key="1">
    <source>
        <dbReference type="ARBA" id="ARBA00023015"/>
    </source>
</evidence>
<dbReference type="SMART" id="SM00342">
    <property type="entry name" value="HTH_ARAC"/>
    <property type="match status" value="1"/>
</dbReference>
<dbReference type="GO" id="GO:0043565">
    <property type="term" value="F:sequence-specific DNA binding"/>
    <property type="evidence" value="ECO:0007669"/>
    <property type="project" value="InterPro"/>
</dbReference>
<dbReference type="SUPFAM" id="SSF51215">
    <property type="entry name" value="Regulatory protein AraC"/>
    <property type="match status" value="1"/>
</dbReference>